<evidence type="ECO:0000313" key="3">
    <source>
        <dbReference type="EMBL" id="CAD6993642.1"/>
    </source>
</evidence>
<protein>
    <submittedName>
        <fullName evidence="3">(Mediterranean fruit fly) hypothetical protein</fullName>
    </submittedName>
</protein>
<proteinExistence type="predicted"/>
<comment type="caution">
    <text evidence="3">The sequence shown here is derived from an EMBL/GenBank/DDBJ whole genome shotgun (WGS) entry which is preliminary data.</text>
</comment>
<evidence type="ECO:0000259" key="2">
    <source>
        <dbReference type="Pfam" id="PF14939"/>
    </source>
</evidence>
<dbReference type="PANTHER" id="PTHR28541">
    <property type="entry name" value="DDB1- AND CUL4-ASSOCIATED FACTOR 15"/>
    <property type="match status" value="1"/>
</dbReference>
<keyword evidence="4" id="KW-1185">Reference proteome</keyword>
<dbReference type="EMBL" id="CAJHJT010000001">
    <property type="protein sequence ID" value="CAD6993642.1"/>
    <property type="molecule type" value="Genomic_DNA"/>
</dbReference>
<dbReference type="OrthoDB" id="6354267at2759"/>
<dbReference type="KEGG" id="ccat:101455119"/>
<dbReference type="InterPro" id="IPR032734">
    <property type="entry name" value="DCAF15_WD40"/>
</dbReference>
<feature type="region of interest" description="Disordered" evidence="1">
    <location>
        <begin position="555"/>
        <end position="643"/>
    </location>
</feature>
<evidence type="ECO:0000256" key="1">
    <source>
        <dbReference type="SAM" id="MobiDB-lite"/>
    </source>
</evidence>
<feature type="region of interest" description="Disordered" evidence="1">
    <location>
        <begin position="1"/>
        <end position="40"/>
    </location>
</feature>
<dbReference type="InterPro" id="IPR038914">
    <property type="entry name" value="DCAF15"/>
</dbReference>
<name>A0A811U3C4_CERCA</name>
<organism evidence="3 4">
    <name type="scientific">Ceratitis capitata</name>
    <name type="common">Mediterranean fruit fly</name>
    <name type="synonym">Tephritis capitata</name>
    <dbReference type="NCBI Taxonomy" id="7213"/>
    <lineage>
        <taxon>Eukaryota</taxon>
        <taxon>Metazoa</taxon>
        <taxon>Ecdysozoa</taxon>
        <taxon>Arthropoda</taxon>
        <taxon>Hexapoda</taxon>
        <taxon>Insecta</taxon>
        <taxon>Pterygota</taxon>
        <taxon>Neoptera</taxon>
        <taxon>Endopterygota</taxon>
        <taxon>Diptera</taxon>
        <taxon>Brachycera</taxon>
        <taxon>Muscomorpha</taxon>
        <taxon>Tephritoidea</taxon>
        <taxon>Tephritidae</taxon>
        <taxon>Ceratitis</taxon>
        <taxon>Ceratitis</taxon>
    </lineage>
</organism>
<dbReference type="CDD" id="cd20917">
    <property type="entry name" value="DCAF15-NTD"/>
    <property type="match status" value="1"/>
</dbReference>
<dbReference type="PANTHER" id="PTHR28541:SF1">
    <property type="entry name" value="DDB1- AND CUL4-ASSOCIATED FACTOR 15"/>
    <property type="match status" value="1"/>
</dbReference>
<accession>A0A811U3C4</accession>
<dbReference type="Proteomes" id="UP000606786">
    <property type="component" value="Unassembled WGS sequence"/>
</dbReference>
<reference evidence="3" key="1">
    <citation type="submission" date="2020-11" db="EMBL/GenBank/DDBJ databases">
        <authorList>
            <person name="Whitehead M."/>
        </authorList>
    </citation>
    <scope>NUCLEOTIDE SEQUENCE</scope>
    <source>
        <strain evidence="3">EGII</strain>
    </source>
</reference>
<feature type="compositionally biased region" description="Acidic residues" evidence="1">
    <location>
        <begin position="16"/>
        <end position="33"/>
    </location>
</feature>
<feature type="domain" description="DDB1- and CUL4-associated factor 15 WD40 repeat-containing" evidence="2">
    <location>
        <begin position="85"/>
        <end position="284"/>
    </location>
</feature>
<dbReference type="CDD" id="cd20913">
    <property type="entry name" value="DCAF15-CTD"/>
    <property type="match status" value="1"/>
</dbReference>
<gene>
    <name evidence="3" type="ORF">CCAP1982_LOCUS2452</name>
</gene>
<dbReference type="InterPro" id="IPR047319">
    <property type="entry name" value="DCAF15_C"/>
</dbReference>
<evidence type="ECO:0000313" key="4">
    <source>
        <dbReference type="Proteomes" id="UP000606786"/>
    </source>
</evidence>
<feature type="compositionally biased region" description="Low complexity" evidence="1">
    <location>
        <begin position="583"/>
        <end position="600"/>
    </location>
</feature>
<feature type="region of interest" description="Disordered" evidence="1">
    <location>
        <begin position="360"/>
        <end position="379"/>
    </location>
</feature>
<dbReference type="Pfam" id="PF14939">
    <property type="entry name" value="DCAF15_WD40"/>
    <property type="match status" value="1"/>
</dbReference>
<feature type="compositionally biased region" description="Polar residues" evidence="1">
    <location>
        <begin position="363"/>
        <end position="379"/>
    </location>
</feature>
<dbReference type="GO" id="GO:0080008">
    <property type="term" value="C:Cul4-RING E3 ubiquitin ligase complex"/>
    <property type="evidence" value="ECO:0007669"/>
    <property type="project" value="TreeGrafter"/>
</dbReference>
<sequence length="986" mass="109457">MEADFHAFAESLYASSEEEDDFSTVEDSSDDSDGASSGGQQQICSTKLIFDANSNPKNLVHKICNRERTNNISGKTGSARAMHCAFDQVPNRLRFCLKDIVPKCFLQGHMFMGLSACGQFLLSYKVCCNDNIMANHYSFGYGYKYTLYFWVYQPHKPLRSFFKCCLFDDHGVDNLKKVTMTQWKCSDPRILIVHGAAENENEDSYITYVKVPKLGCLDCRKLRDNEDSTYFRWHMLCLKCNLTIHTKYSSTESDPKFQSHINLICPERILIVSNGFMHMMHIELMPAAGATSTQSQPTQQQHQLPNILSSRSTPCHESSGLSTFGMERRILPLTADEQASCDNHNNVIARIIADFSDIETDSTHSSETPTRASQSEASITSPGSAVTFISRKTYDEVIFTCSGSASTNTGVASTSSAANNVPRTAETAANTAMTGINSSPGGGGGGTARFSLINHRGRRHHRIVTKSFRNGVTTIDLQTTMPTTTSPAVSATMADRLNAYEFTEDNEKCEKISTLRKRRLADKKYEFSEDNSENIVPFTKIRSASKNLTMSHYTASYGSSGSRSLHRSATTTAASGTHHFYNSPGVSPSSSPRPSHASPSNYGDARHCTPPPIHRVSPITSLQQGFRSPPCSSPVAGGGLIRSPSRHVTSAHIYGSISPPQTISTATQQMLSFKPLGTLSPLQVSLAKRHLDLSGAMSPNANAPYLSPRREENRVVELPLHPGAVTEKPLCTKKFKRRFVEEDDAASVITSEEDDCISPGYHTSLPVEVHGSCYSEMQMVSQATYQKLNCPSVVITQHSFDLETFTYYTISALCQKNEKTYDVFYDWACELIRVCPLSQTIICLLMAQFTARDQLPTSPTNCLNCSLKLDCIYHRRQFECRILFTWNMENGEWEVLDYGELHECKQSDLISPIKRCGRMPVTLAQTAKSLAKEMSLSLSKIEQNYTSNLRVLDSNIKKSKLSLSDHDNAIELCLKRPRGSNDNDDV</sequence>
<dbReference type="GO" id="GO:0016567">
    <property type="term" value="P:protein ubiquitination"/>
    <property type="evidence" value="ECO:0007669"/>
    <property type="project" value="InterPro"/>
</dbReference>
<dbReference type="AlphaFoldDB" id="A0A811U3C4"/>